<gene>
    <name evidence="3" type="primary">parE</name>
    <name evidence="3" type="ORF">NO1_2159</name>
</gene>
<comment type="caution">
    <text evidence="3">The sequence shown here is derived from an EMBL/GenBank/DDBJ whole genome shotgun (WGS) entry which is preliminary data.</text>
</comment>
<dbReference type="Pfam" id="PF05016">
    <property type="entry name" value="ParE_toxin"/>
    <property type="match status" value="1"/>
</dbReference>
<reference evidence="3 4" key="1">
    <citation type="journal article" date="2019" name="ISME J.">
        <title>Genome analyses of uncultured TG2/ZB3 bacteria in 'Margulisbacteria' specifically attached to ectosymbiotic spirochetes of protists in the termite gut.</title>
        <authorList>
            <person name="Utami Y.D."/>
            <person name="Kuwahara H."/>
            <person name="Igai K."/>
            <person name="Murakami T."/>
            <person name="Sugaya K."/>
            <person name="Morikawa T."/>
            <person name="Nagura Y."/>
            <person name="Yuki M."/>
            <person name="Deevong P."/>
            <person name="Inoue T."/>
            <person name="Kihara K."/>
            <person name="Lo N."/>
            <person name="Yamada A."/>
            <person name="Ohkuma M."/>
            <person name="Hongoh Y."/>
        </authorList>
    </citation>
    <scope>NUCLEOTIDE SEQUENCE [LARGE SCALE GENOMIC DNA]</scope>
    <source>
        <strain evidence="3">NkOx7-01</strain>
    </source>
</reference>
<dbReference type="InterPro" id="IPR035093">
    <property type="entry name" value="RelE/ParE_toxin_dom_sf"/>
</dbReference>
<keyword evidence="2" id="KW-0175">Coiled coil</keyword>
<keyword evidence="1" id="KW-1277">Toxin-antitoxin system</keyword>
<evidence type="ECO:0000313" key="4">
    <source>
        <dbReference type="Proteomes" id="UP000269352"/>
    </source>
</evidence>
<keyword evidence="4" id="KW-1185">Reference proteome</keyword>
<dbReference type="AlphaFoldDB" id="A0A388TDT4"/>
<evidence type="ECO:0000313" key="3">
    <source>
        <dbReference type="EMBL" id="GBR75098.1"/>
    </source>
</evidence>
<dbReference type="EMBL" id="BGZN01000158">
    <property type="protein sequence ID" value="GBR75098.1"/>
    <property type="molecule type" value="Genomic_DNA"/>
</dbReference>
<sequence length="109" mass="13026">MFELVFSAKINKDILLSINYIKDMLKAARAAENHAAELKKQYNKLKENPLIRPLVRNKYLAAKGLRFIKVKNYILIYKVDEKAKKVFLYRFMYGRRDWLNILTNELSRE</sequence>
<protein>
    <submittedName>
        <fullName evidence="3">Toxin ParE</fullName>
    </submittedName>
</protein>
<accession>A0A388TDT4</accession>
<proteinExistence type="predicted"/>
<feature type="coiled-coil region" evidence="2">
    <location>
        <begin position="21"/>
        <end position="48"/>
    </location>
</feature>
<evidence type="ECO:0000256" key="2">
    <source>
        <dbReference type="SAM" id="Coils"/>
    </source>
</evidence>
<dbReference type="InterPro" id="IPR007712">
    <property type="entry name" value="RelE/ParE_toxin"/>
</dbReference>
<organism evidence="3 4">
    <name type="scientific">Termititenax aidoneus</name>
    <dbReference type="NCBI Taxonomy" id="2218524"/>
    <lineage>
        <taxon>Bacteria</taxon>
        <taxon>Bacillati</taxon>
        <taxon>Candidatus Margulisiibacteriota</taxon>
        <taxon>Candidatus Termititenacia</taxon>
        <taxon>Candidatus Termititenacales</taxon>
        <taxon>Candidatus Termititenacaceae</taxon>
        <taxon>Candidatus Termititenax</taxon>
    </lineage>
</organism>
<dbReference type="Proteomes" id="UP000269352">
    <property type="component" value="Unassembled WGS sequence"/>
</dbReference>
<evidence type="ECO:0000256" key="1">
    <source>
        <dbReference type="ARBA" id="ARBA00022649"/>
    </source>
</evidence>
<dbReference type="Gene3D" id="3.30.2310.20">
    <property type="entry name" value="RelE-like"/>
    <property type="match status" value="1"/>
</dbReference>
<name>A0A388TDT4_TERA1</name>